<dbReference type="AlphaFoldDB" id="A0A7W7Y8B0"/>
<feature type="region of interest" description="Disordered" evidence="1">
    <location>
        <begin position="101"/>
        <end position="138"/>
    </location>
</feature>
<accession>A0A7W7Y8B0</accession>
<organism evidence="4 5">
    <name type="scientific">Prosthecobacter vanneervenii</name>
    <dbReference type="NCBI Taxonomy" id="48466"/>
    <lineage>
        <taxon>Bacteria</taxon>
        <taxon>Pseudomonadati</taxon>
        <taxon>Verrucomicrobiota</taxon>
        <taxon>Verrucomicrobiia</taxon>
        <taxon>Verrucomicrobiales</taxon>
        <taxon>Verrucomicrobiaceae</taxon>
        <taxon>Prosthecobacter</taxon>
    </lineage>
</organism>
<feature type="transmembrane region" description="Helical" evidence="2">
    <location>
        <begin position="73"/>
        <end position="96"/>
    </location>
</feature>
<keyword evidence="5" id="KW-1185">Reference proteome</keyword>
<protein>
    <submittedName>
        <fullName evidence="4">Uncharacterized protein</fullName>
    </submittedName>
</protein>
<proteinExistence type="predicted"/>
<comment type="caution">
    <text evidence="4">The sequence shown here is derived from an EMBL/GenBank/DDBJ whole genome shotgun (WGS) entry which is preliminary data.</text>
</comment>
<keyword evidence="2" id="KW-0812">Transmembrane</keyword>
<evidence type="ECO:0000256" key="3">
    <source>
        <dbReference type="SAM" id="SignalP"/>
    </source>
</evidence>
<keyword evidence="3" id="KW-0732">Signal</keyword>
<keyword evidence="2" id="KW-0472">Membrane</keyword>
<evidence type="ECO:0000256" key="1">
    <source>
        <dbReference type="SAM" id="MobiDB-lite"/>
    </source>
</evidence>
<reference evidence="4 5" key="1">
    <citation type="submission" date="2020-08" db="EMBL/GenBank/DDBJ databases">
        <title>Genomic Encyclopedia of Type Strains, Phase IV (KMG-IV): sequencing the most valuable type-strain genomes for metagenomic binning, comparative biology and taxonomic classification.</title>
        <authorList>
            <person name="Goeker M."/>
        </authorList>
    </citation>
    <scope>NUCLEOTIDE SEQUENCE [LARGE SCALE GENOMIC DNA]</scope>
    <source>
        <strain evidence="4 5">DSM 12252</strain>
    </source>
</reference>
<evidence type="ECO:0000256" key="2">
    <source>
        <dbReference type="SAM" id="Phobius"/>
    </source>
</evidence>
<dbReference type="EMBL" id="JACHIG010000001">
    <property type="protein sequence ID" value="MBB5031483.1"/>
    <property type="molecule type" value="Genomic_DNA"/>
</dbReference>
<feature type="chain" id="PRO_5031361511" evidence="3">
    <location>
        <begin position="23"/>
        <end position="138"/>
    </location>
</feature>
<dbReference type="Proteomes" id="UP000590740">
    <property type="component" value="Unassembled WGS sequence"/>
</dbReference>
<feature type="signal peptide" evidence="3">
    <location>
        <begin position="1"/>
        <end position="22"/>
    </location>
</feature>
<keyword evidence="2" id="KW-1133">Transmembrane helix</keyword>
<dbReference type="RefSeq" id="WP_184338402.1">
    <property type="nucleotide sequence ID" value="NZ_JACHIG010000001.1"/>
</dbReference>
<evidence type="ECO:0000313" key="5">
    <source>
        <dbReference type="Proteomes" id="UP000590740"/>
    </source>
</evidence>
<sequence>MKNLILTCFVSLYASLAAVPQAAGQERGHLAASAQSGHAKAAAPAFVRVQLVGDNARAPQRATATQKPMSVGAIWIAALIMVIYVSVPAGIVLLLLPRNRSTADDEPKSMPPRKKMKKPGDRGDHPLHAWLWPQPRHA</sequence>
<evidence type="ECO:0000313" key="4">
    <source>
        <dbReference type="EMBL" id="MBB5031483.1"/>
    </source>
</evidence>
<name>A0A7W7Y8B0_9BACT</name>
<feature type="compositionally biased region" description="Basic and acidic residues" evidence="1">
    <location>
        <begin position="118"/>
        <end position="127"/>
    </location>
</feature>
<gene>
    <name evidence="4" type="ORF">HNQ65_001037</name>
</gene>